<dbReference type="Proteomes" id="UP001320159">
    <property type="component" value="Unassembled WGS sequence"/>
</dbReference>
<evidence type="ECO:0000256" key="3">
    <source>
        <dbReference type="ARBA" id="ARBA00022989"/>
    </source>
</evidence>
<dbReference type="InterPro" id="IPR001733">
    <property type="entry name" value="Peptidase_S26B"/>
</dbReference>
<dbReference type="CDD" id="cd06462">
    <property type="entry name" value="Peptidase_S24_S26"/>
    <property type="match status" value="1"/>
</dbReference>
<proteinExistence type="predicted"/>
<evidence type="ECO:0000256" key="2">
    <source>
        <dbReference type="ARBA" id="ARBA00022692"/>
    </source>
</evidence>
<dbReference type="GO" id="GO:0008233">
    <property type="term" value="F:peptidase activity"/>
    <property type="evidence" value="ECO:0007669"/>
    <property type="project" value="InterPro"/>
</dbReference>
<evidence type="ECO:0000256" key="4">
    <source>
        <dbReference type="ARBA" id="ARBA00023136"/>
    </source>
</evidence>
<reference evidence="5 6" key="1">
    <citation type="submission" date="2017-11" db="EMBL/GenBank/DDBJ databases">
        <title>Isolation and Characterization of Family Methanocellaceae Species from Potential Methane Hydrate Area Offshore Southwestern Taiwan.</title>
        <authorList>
            <person name="Zhang W.-L."/>
            <person name="Chen W.-C."/>
            <person name="Lai M.-C."/>
            <person name="Chen S.-C."/>
        </authorList>
    </citation>
    <scope>NUCLEOTIDE SEQUENCE [LARGE SCALE GENOMIC DNA]</scope>
    <source>
        <strain evidence="5 6">CWC-04</strain>
    </source>
</reference>
<sequence>MVRGRVDLGVPVNNLVYVGKSMYPTLKDLDMLCVIPYINRGIRCGDVVAFFTPDEGKKVAHRIISITDEGIKTRGDNNAYVDKWVLRPNNLIGQVVFVERGSKLVKISGGLRGGLSYLWHRFIKFSKAYVFYVVYRINGIWPALLKKDMAGQKDMYVLHFKRPEGMEMQLFMGKKLVGKRLPGAESWRIFRPYDLFIDEEYLDRHNSLKGSFMSSVCYGDNAVQ</sequence>
<keyword evidence="3" id="KW-1133">Transmembrane helix</keyword>
<protein>
    <submittedName>
        <fullName evidence="5">Signal peptidase I</fullName>
    </submittedName>
</protein>
<keyword evidence="6" id="KW-1185">Reference proteome</keyword>
<dbReference type="InterPro" id="IPR036286">
    <property type="entry name" value="LexA/Signal_pep-like_sf"/>
</dbReference>
<keyword evidence="4" id="KW-0472">Membrane</keyword>
<dbReference type="SUPFAM" id="SSF51306">
    <property type="entry name" value="LexA/Signal peptidase"/>
    <property type="match status" value="1"/>
</dbReference>
<accession>A0AAP2W7A9</accession>
<dbReference type="EMBL" id="PGCK01000005">
    <property type="protein sequence ID" value="MCD1294896.1"/>
    <property type="molecule type" value="Genomic_DNA"/>
</dbReference>
<dbReference type="AlphaFoldDB" id="A0AAP2W7A9"/>
<evidence type="ECO:0000256" key="1">
    <source>
        <dbReference type="ARBA" id="ARBA00004370"/>
    </source>
</evidence>
<dbReference type="GO" id="GO:0016020">
    <property type="term" value="C:membrane"/>
    <property type="evidence" value="ECO:0007669"/>
    <property type="project" value="UniProtKB-SubCell"/>
</dbReference>
<evidence type="ECO:0000313" key="5">
    <source>
        <dbReference type="EMBL" id="MCD1294896.1"/>
    </source>
</evidence>
<organism evidence="5 6">
    <name type="scientific">Methanooceanicella nereidis</name>
    <dbReference type="NCBI Taxonomy" id="2052831"/>
    <lineage>
        <taxon>Archaea</taxon>
        <taxon>Methanobacteriati</taxon>
        <taxon>Methanobacteriota</taxon>
        <taxon>Stenosarchaea group</taxon>
        <taxon>Methanomicrobia</taxon>
        <taxon>Methanocellales</taxon>
        <taxon>Methanocellaceae</taxon>
        <taxon>Methanooceanicella</taxon>
    </lineage>
</organism>
<dbReference type="RefSeq" id="WP_230741732.1">
    <property type="nucleotide sequence ID" value="NZ_PGCK01000005.1"/>
</dbReference>
<comment type="subcellular location">
    <subcellularLocation>
        <location evidence="1">Membrane</location>
    </subcellularLocation>
</comment>
<dbReference type="Gene3D" id="2.10.109.10">
    <property type="entry name" value="Umud Fragment, subunit A"/>
    <property type="match status" value="1"/>
</dbReference>
<dbReference type="GO" id="GO:0006465">
    <property type="term" value="P:signal peptide processing"/>
    <property type="evidence" value="ECO:0007669"/>
    <property type="project" value="InterPro"/>
</dbReference>
<name>A0AAP2W7A9_9EURY</name>
<dbReference type="NCBIfam" id="TIGR02228">
    <property type="entry name" value="sigpep_I_arch"/>
    <property type="match status" value="1"/>
</dbReference>
<keyword evidence="2" id="KW-0812">Transmembrane</keyword>
<evidence type="ECO:0000313" key="6">
    <source>
        <dbReference type="Proteomes" id="UP001320159"/>
    </source>
</evidence>
<comment type="caution">
    <text evidence="5">The sequence shown here is derived from an EMBL/GenBank/DDBJ whole genome shotgun (WGS) entry which is preliminary data.</text>
</comment>
<gene>
    <name evidence="5" type="ORF">CUJ83_07785</name>
</gene>